<evidence type="ECO:0000313" key="3">
    <source>
        <dbReference type="Proteomes" id="UP000035017"/>
    </source>
</evidence>
<name>A0A0D0JY60_AGRTU</name>
<keyword evidence="1" id="KW-0472">Membrane</keyword>
<sequence length="61" mass="6471">MMSLPAIIGISIGAAGFAAFSRKNKPGSFLKRMVYFIAATAAMLLIMLAVNFGIYYANHGA</sequence>
<protein>
    <submittedName>
        <fullName evidence="2">Uncharacterized protein</fullName>
    </submittedName>
</protein>
<accession>A0A0D0JY60</accession>
<evidence type="ECO:0000313" key="2">
    <source>
        <dbReference type="EMBL" id="KIQ00638.1"/>
    </source>
</evidence>
<evidence type="ECO:0000256" key="1">
    <source>
        <dbReference type="SAM" id="Phobius"/>
    </source>
</evidence>
<feature type="transmembrane region" description="Helical" evidence="1">
    <location>
        <begin position="34"/>
        <end position="57"/>
    </location>
</feature>
<reference evidence="2 3" key="1">
    <citation type="submission" date="2014-12" db="EMBL/GenBank/DDBJ databases">
        <title>16Stimator: statistical estimation of ribosomal gene copy numbers from draft genome assemblies.</title>
        <authorList>
            <person name="Perisin M.A."/>
            <person name="Vetter M."/>
            <person name="Gilbert J.A."/>
            <person name="Bergelson J."/>
        </authorList>
    </citation>
    <scope>NUCLEOTIDE SEQUENCE [LARGE SCALE GENOMIC DNA]</scope>
    <source>
        <strain evidence="2 3">MEJ076</strain>
    </source>
</reference>
<organism evidence="2 3">
    <name type="scientific">Agrobacterium tumefaciens</name>
    <dbReference type="NCBI Taxonomy" id="358"/>
    <lineage>
        <taxon>Bacteria</taxon>
        <taxon>Pseudomonadati</taxon>
        <taxon>Pseudomonadota</taxon>
        <taxon>Alphaproteobacteria</taxon>
        <taxon>Hyphomicrobiales</taxon>
        <taxon>Rhizobiaceae</taxon>
        <taxon>Rhizobium/Agrobacterium group</taxon>
        <taxon>Agrobacterium</taxon>
        <taxon>Agrobacterium tumefaciens complex</taxon>
    </lineage>
</organism>
<dbReference type="AlphaFoldDB" id="A0A0D0JY60"/>
<gene>
    <name evidence="2" type="ORF">RU07_16855</name>
</gene>
<proteinExistence type="predicted"/>
<dbReference type="Proteomes" id="UP000035017">
    <property type="component" value="Unassembled WGS sequence"/>
</dbReference>
<comment type="caution">
    <text evidence="2">The sequence shown here is derived from an EMBL/GenBank/DDBJ whole genome shotgun (WGS) entry which is preliminary data.</text>
</comment>
<keyword evidence="1" id="KW-0812">Transmembrane</keyword>
<keyword evidence="1" id="KW-1133">Transmembrane helix</keyword>
<dbReference type="EMBL" id="JXQV01000017">
    <property type="protein sequence ID" value="KIQ00638.1"/>
    <property type="molecule type" value="Genomic_DNA"/>
</dbReference>
<feature type="transmembrane region" description="Helical" evidence="1">
    <location>
        <begin position="6"/>
        <end position="22"/>
    </location>
</feature>